<organism evidence="3 4">
    <name type="scientific">Wenjunlia tyrosinilytica</name>
    <dbReference type="NCBI Taxonomy" id="1544741"/>
    <lineage>
        <taxon>Bacteria</taxon>
        <taxon>Bacillati</taxon>
        <taxon>Actinomycetota</taxon>
        <taxon>Actinomycetes</taxon>
        <taxon>Kitasatosporales</taxon>
        <taxon>Streptomycetaceae</taxon>
        <taxon>Wenjunlia</taxon>
    </lineage>
</organism>
<feature type="compositionally biased region" description="Polar residues" evidence="1">
    <location>
        <begin position="28"/>
        <end position="54"/>
    </location>
</feature>
<dbReference type="EMBL" id="BMMS01000001">
    <property type="protein sequence ID" value="GGO80413.1"/>
    <property type="molecule type" value="Genomic_DNA"/>
</dbReference>
<gene>
    <name evidence="3" type="ORF">GCM10012280_02270</name>
</gene>
<feature type="signal peptide" evidence="2">
    <location>
        <begin position="1"/>
        <end position="26"/>
    </location>
</feature>
<evidence type="ECO:0000313" key="3">
    <source>
        <dbReference type="EMBL" id="GGO80413.1"/>
    </source>
</evidence>
<feature type="region of interest" description="Disordered" evidence="1">
    <location>
        <begin position="28"/>
        <end position="65"/>
    </location>
</feature>
<evidence type="ECO:0000256" key="1">
    <source>
        <dbReference type="SAM" id="MobiDB-lite"/>
    </source>
</evidence>
<reference evidence="3" key="2">
    <citation type="submission" date="2020-09" db="EMBL/GenBank/DDBJ databases">
        <authorList>
            <person name="Sun Q."/>
            <person name="Zhou Y."/>
        </authorList>
    </citation>
    <scope>NUCLEOTIDE SEQUENCE</scope>
    <source>
        <strain evidence="3">CGMCC 4.7201</strain>
    </source>
</reference>
<reference evidence="3" key="1">
    <citation type="journal article" date="2014" name="Int. J. Syst. Evol. Microbiol.">
        <title>Complete genome sequence of Corynebacterium casei LMG S-19264T (=DSM 44701T), isolated from a smear-ripened cheese.</title>
        <authorList>
            <consortium name="US DOE Joint Genome Institute (JGI-PGF)"/>
            <person name="Walter F."/>
            <person name="Albersmeier A."/>
            <person name="Kalinowski J."/>
            <person name="Ruckert C."/>
        </authorList>
    </citation>
    <scope>NUCLEOTIDE SEQUENCE</scope>
    <source>
        <strain evidence="3">CGMCC 4.7201</strain>
    </source>
</reference>
<evidence type="ECO:0008006" key="5">
    <source>
        <dbReference type="Google" id="ProtNLM"/>
    </source>
</evidence>
<dbReference type="RefSeq" id="WP_189129521.1">
    <property type="nucleotide sequence ID" value="NZ_BMMS01000001.1"/>
</dbReference>
<protein>
    <recommendedName>
        <fullName evidence="5">DUF732 domain-containing protein</fullName>
    </recommendedName>
</protein>
<dbReference type="PROSITE" id="PS51257">
    <property type="entry name" value="PROKAR_LIPOPROTEIN"/>
    <property type="match status" value="1"/>
</dbReference>
<evidence type="ECO:0000256" key="2">
    <source>
        <dbReference type="SAM" id="SignalP"/>
    </source>
</evidence>
<evidence type="ECO:0000313" key="4">
    <source>
        <dbReference type="Proteomes" id="UP000641932"/>
    </source>
</evidence>
<feature type="chain" id="PRO_5037623354" description="DUF732 domain-containing protein" evidence="2">
    <location>
        <begin position="27"/>
        <end position="142"/>
    </location>
</feature>
<proteinExistence type="predicted"/>
<keyword evidence="4" id="KW-1185">Reference proteome</keyword>
<comment type="caution">
    <text evidence="3">The sequence shown here is derived from an EMBL/GenBank/DDBJ whole genome shotgun (WGS) entry which is preliminary data.</text>
</comment>
<keyword evidence="2" id="KW-0732">Signal</keyword>
<sequence length="142" mass="14518">MRTRPLPAATAAVAVVLFTLALTACGSDSGTAPRSGSTSRQTPATDSQSATPDGNSFAAPRPNAAQSRKLLDRLRAIDPALADQGRTAVQHSVVTCEALANGVPRAEVVKQAGKEFGGGNKAVDTAEANRIVTAVQKTFCTA</sequence>
<name>A0A918DRV4_9ACTN</name>
<dbReference type="Proteomes" id="UP000641932">
    <property type="component" value="Unassembled WGS sequence"/>
</dbReference>
<dbReference type="AlphaFoldDB" id="A0A918DRV4"/>
<accession>A0A918DRV4</accession>